<evidence type="ECO:0008006" key="3">
    <source>
        <dbReference type="Google" id="ProtNLM"/>
    </source>
</evidence>
<protein>
    <recommendedName>
        <fullName evidence="3">DUF1653 domain-containing protein</fullName>
    </recommendedName>
</protein>
<dbReference type="RefSeq" id="WP_344589557.1">
    <property type="nucleotide sequence ID" value="NZ_BAAARW010000011.1"/>
</dbReference>
<comment type="caution">
    <text evidence="1">The sequence shown here is derived from an EMBL/GenBank/DDBJ whole genome shotgun (WGS) entry which is preliminary data.</text>
</comment>
<name>A0ABN3J050_9ACTN</name>
<dbReference type="EMBL" id="BAAARW010000011">
    <property type="protein sequence ID" value="GAA2417528.1"/>
    <property type="molecule type" value="Genomic_DNA"/>
</dbReference>
<dbReference type="Proteomes" id="UP001501231">
    <property type="component" value="Unassembled WGS sequence"/>
</dbReference>
<keyword evidence="2" id="KW-1185">Reference proteome</keyword>
<organism evidence="1 2">
    <name type="scientific">Actinomadura vinacea</name>
    <dbReference type="NCBI Taxonomy" id="115336"/>
    <lineage>
        <taxon>Bacteria</taxon>
        <taxon>Bacillati</taxon>
        <taxon>Actinomycetota</taxon>
        <taxon>Actinomycetes</taxon>
        <taxon>Streptosporangiales</taxon>
        <taxon>Thermomonosporaceae</taxon>
        <taxon>Actinomadura</taxon>
    </lineage>
</organism>
<reference evidence="1 2" key="1">
    <citation type="journal article" date="2019" name="Int. J. Syst. Evol. Microbiol.">
        <title>The Global Catalogue of Microorganisms (GCM) 10K type strain sequencing project: providing services to taxonomists for standard genome sequencing and annotation.</title>
        <authorList>
            <consortium name="The Broad Institute Genomics Platform"/>
            <consortium name="The Broad Institute Genome Sequencing Center for Infectious Disease"/>
            <person name="Wu L."/>
            <person name="Ma J."/>
        </authorList>
    </citation>
    <scope>NUCLEOTIDE SEQUENCE [LARGE SCALE GENOMIC DNA]</scope>
    <source>
        <strain evidence="1 2">JCM 3325</strain>
    </source>
</reference>
<gene>
    <name evidence="1" type="ORF">GCM10010191_30190</name>
</gene>
<accession>A0ABN3J050</accession>
<evidence type="ECO:0000313" key="1">
    <source>
        <dbReference type="EMBL" id="GAA2417528.1"/>
    </source>
</evidence>
<sequence length="81" mass="8986">MREQTFPYDHHVLARFPGARSYERAPDRITYLAERAGTPCLLVVPAAPGEGPLTVTVLEFEDERERGAYLAARDRTAPAAT</sequence>
<evidence type="ECO:0000313" key="2">
    <source>
        <dbReference type="Proteomes" id="UP001501231"/>
    </source>
</evidence>
<proteinExistence type="predicted"/>